<dbReference type="AlphaFoldDB" id="A0AA41W8D3"/>
<dbReference type="EMBL" id="JAMQGP010000007">
    <property type="protein sequence ID" value="MCM2680825.1"/>
    <property type="molecule type" value="Genomic_DNA"/>
</dbReference>
<proteinExistence type="predicted"/>
<keyword evidence="2" id="KW-1185">Reference proteome</keyword>
<sequence length="116" mass="13368">MNKRIRLTIIFSADTFPYASVLEFMTPRLSQLFAGACCQPIDGIWSEDGEEDKSSYHLGQQESGMKVILSIMPDKIELAQQHIQQLLQELKDDLNIAIKWVHVEQEEVTAHHFKLR</sequence>
<evidence type="ECO:0000313" key="2">
    <source>
        <dbReference type="Proteomes" id="UP001165393"/>
    </source>
</evidence>
<accession>A0AA41W8D3</accession>
<name>A0AA41W8D3_9GAMM</name>
<protein>
    <submittedName>
        <fullName evidence="1">Uncharacterized protein</fullName>
    </submittedName>
</protein>
<reference evidence="1 2" key="1">
    <citation type="journal article" date="2013" name="Antonie Van Leeuwenhoek">
        <title>Echinimonas agarilytica gen. nov., sp. nov., a new gammaproteobacterium isolated from the sea urchin Strongylocentrotus intermedius.</title>
        <authorList>
            <person name="Nedashkovskaya O.I."/>
            <person name="Stenkova A.M."/>
            <person name="Zhukova N.V."/>
            <person name="Van Trappen S."/>
            <person name="Lee J.S."/>
            <person name="Kim S.B."/>
        </authorList>
    </citation>
    <scope>NUCLEOTIDE SEQUENCE [LARGE SCALE GENOMIC DNA]</scope>
    <source>
        <strain evidence="1 2">KMM 6351</strain>
    </source>
</reference>
<organism evidence="1 2">
    <name type="scientific">Echinimonas agarilytica</name>
    <dbReference type="NCBI Taxonomy" id="1215918"/>
    <lineage>
        <taxon>Bacteria</taxon>
        <taxon>Pseudomonadati</taxon>
        <taxon>Pseudomonadota</taxon>
        <taxon>Gammaproteobacteria</taxon>
        <taxon>Alteromonadales</taxon>
        <taxon>Echinimonadaceae</taxon>
        <taxon>Echinimonas</taxon>
    </lineage>
</organism>
<evidence type="ECO:0000313" key="1">
    <source>
        <dbReference type="EMBL" id="MCM2680825.1"/>
    </source>
</evidence>
<gene>
    <name evidence="1" type="ORF">NAF29_14305</name>
</gene>
<dbReference type="RefSeq" id="WP_251262301.1">
    <property type="nucleotide sequence ID" value="NZ_JAMQGP010000007.1"/>
</dbReference>
<dbReference type="Proteomes" id="UP001165393">
    <property type="component" value="Unassembled WGS sequence"/>
</dbReference>
<comment type="caution">
    <text evidence="1">The sequence shown here is derived from an EMBL/GenBank/DDBJ whole genome shotgun (WGS) entry which is preliminary data.</text>
</comment>